<dbReference type="InterPro" id="IPR000362">
    <property type="entry name" value="Fumarate_lyase_fam"/>
</dbReference>
<dbReference type="Gene3D" id="1.10.40.30">
    <property type="entry name" value="Fumarase/aspartase (C-terminal domain)"/>
    <property type="match status" value="1"/>
</dbReference>
<sequence>MPAATADSAIYRDLFGDAETASLFTDSSEVRAMLLVEGALARVQGALGLIPADAAAFIDRAARELQIDPAALAAETSRNGVPVPALLAAFRKEAGAPDPIRWLHWGATSQDIIDTALALRLRRVLDLWEARLTALILALSQLAAAHADLPMAARTYGQAATPSTFGAQVASWGRPLLRHREKLNPLRAEVLQVSLSGAAGTLSAMGPRGPKVRAALADALGLSDPGASWHGERDGMAAFGAWMAGLCATLGKIGEDLILLTATGLSEVRIAGAGGSSTMPQKQNPVGPSVLVALARQVIGLSATLIGAGLHRQARDGAAWFTEWLTLPQMCISTGRALELAGDLATRVEPDPAAMARVLAADAGTIHAEALTFALAARMPRPEAEAAVKRLCAEALQTGIDLQALAAREWPGLHVPMAVGEAPAEARAFAAAAQRAGPPAS</sequence>
<comment type="similarity">
    <text evidence="1">Belongs to the class-II fumarase/aspartase family.</text>
</comment>
<dbReference type="PRINTS" id="PR00149">
    <property type="entry name" value="FUMRATELYASE"/>
</dbReference>
<evidence type="ECO:0000259" key="2">
    <source>
        <dbReference type="Pfam" id="PF00206"/>
    </source>
</evidence>
<name>A0ABY8Q492_9RHOB</name>
<evidence type="ECO:0000313" key="3">
    <source>
        <dbReference type="EMBL" id="WGV15017.1"/>
    </source>
</evidence>
<dbReference type="PANTHER" id="PTHR43172">
    <property type="entry name" value="ADENYLOSUCCINATE LYASE"/>
    <property type="match status" value="1"/>
</dbReference>
<keyword evidence="4" id="KW-1185">Reference proteome</keyword>
<dbReference type="SUPFAM" id="SSF48557">
    <property type="entry name" value="L-aspartase-like"/>
    <property type="match status" value="1"/>
</dbReference>
<feature type="domain" description="Fumarate lyase N-terminal" evidence="2">
    <location>
        <begin position="28"/>
        <end position="300"/>
    </location>
</feature>
<dbReference type="PANTHER" id="PTHR43172:SF2">
    <property type="entry name" value="ADENYLOSUCCINATE LYASE C-TERMINAL DOMAIN-CONTAINING PROTEIN"/>
    <property type="match status" value="1"/>
</dbReference>
<reference evidence="3 4" key="1">
    <citation type="submission" date="2023-04" db="EMBL/GenBank/DDBJ databases">
        <title>YMD61, complete Genome.</title>
        <authorList>
            <person name="Zhang J."/>
        </authorList>
    </citation>
    <scope>NUCLEOTIDE SEQUENCE [LARGE SCALE GENOMIC DNA]</scope>
    <source>
        <strain evidence="3 4">YMD61</strain>
    </source>
</reference>
<dbReference type="PRINTS" id="PR00145">
    <property type="entry name" value="ARGSUCLYASE"/>
</dbReference>
<dbReference type="CDD" id="cd01597">
    <property type="entry name" value="pCLME"/>
    <property type="match status" value="1"/>
</dbReference>
<keyword evidence="3" id="KW-0456">Lyase</keyword>
<dbReference type="GO" id="GO:0016829">
    <property type="term" value="F:lyase activity"/>
    <property type="evidence" value="ECO:0007669"/>
    <property type="project" value="UniProtKB-KW"/>
</dbReference>
<evidence type="ECO:0000256" key="1">
    <source>
        <dbReference type="ARBA" id="ARBA00034772"/>
    </source>
</evidence>
<gene>
    <name evidence="3" type="ORF">QF092_12040</name>
</gene>
<dbReference type="Gene3D" id="1.20.200.10">
    <property type="entry name" value="Fumarase/aspartase (Central domain)"/>
    <property type="match status" value="1"/>
</dbReference>
<dbReference type="InterPro" id="IPR008948">
    <property type="entry name" value="L-Aspartase-like"/>
</dbReference>
<dbReference type="InterPro" id="IPR020557">
    <property type="entry name" value="Fumarate_lyase_CS"/>
</dbReference>
<proteinExistence type="inferred from homology"/>
<evidence type="ECO:0000313" key="4">
    <source>
        <dbReference type="Proteomes" id="UP001230978"/>
    </source>
</evidence>
<dbReference type="EMBL" id="CP124535">
    <property type="protein sequence ID" value="WGV15017.1"/>
    <property type="molecule type" value="Genomic_DNA"/>
</dbReference>
<dbReference type="Pfam" id="PF00206">
    <property type="entry name" value="Lyase_1"/>
    <property type="match status" value="1"/>
</dbReference>
<accession>A0ABY8Q492</accession>
<dbReference type="RefSeq" id="WP_281464148.1">
    <property type="nucleotide sequence ID" value="NZ_CP124535.1"/>
</dbReference>
<dbReference type="Proteomes" id="UP001230978">
    <property type="component" value="Chromosome"/>
</dbReference>
<dbReference type="PROSITE" id="PS00163">
    <property type="entry name" value="FUMARATE_LYASES"/>
    <property type="match status" value="1"/>
</dbReference>
<organism evidence="3 4">
    <name type="scientific">Fuscovulum ytuae</name>
    <dbReference type="NCBI Taxonomy" id="3042299"/>
    <lineage>
        <taxon>Bacteria</taxon>
        <taxon>Pseudomonadati</taxon>
        <taxon>Pseudomonadota</taxon>
        <taxon>Alphaproteobacteria</taxon>
        <taxon>Rhodobacterales</taxon>
        <taxon>Paracoccaceae</taxon>
        <taxon>Fuscovulum</taxon>
    </lineage>
</organism>
<dbReference type="InterPro" id="IPR022761">
    <property type="entry name" value="Fumarate_lyase_N"/>
</dbReference>
<protein>
    <submittedName>
        <fullName evidence="3">Adenylosuccinate lyase family protein</fullName>
    </submittedName>
</protein>